<accession>A0A915JRQ1</accession>
<sequence length="230" mass="25860">MEISKSQTKWDRATTSAASYTQTQMVLKTSGEAPGNDKLQPDKYQRTDAKSPDKVEANKARTEAKMEIKPKAKARGDTIKEGLEEAIDAAGSSTIYRTADEIQNLDIFPNYCLLGLSNKFQSKNFHGKPVCPLDSQCKTTPLPLEPKGVLRPQSPTSEIQGFQDRRSWSNAFDWLPTDQTLEEKLKTPPTKIVCKLSPKEDKNAFFVWKNSLRAIGRLAMEIYSEKKEQT</sequence>
<proteinExistence type="predicted"/>
<reference evidence="3" key="1">
    <citation type="submission" date="2022-11" db="UniProtKB">
        <authorList>
            <consortium name="WormBaseParasite"/>
        </authorList>
    </citation>
    <scope>IDENTIFICATION</scope>
</reference>
<dbReference type="WBParaSite" id="nRc.2.0.1.t28906-RA">
    <property type="protein sequence ID" value="nRc.2.0.1.t28906-RA"/>
    <property type="gene ID" value="nRc.2.0.1.g28906"/>
</dbReference>
<keyword evidence="2" id="KW-1185">Reference proteome</keyword>
<evidence type="ECO:0000256" key="1">
    <source>
        <dbReference type="SAM" id="MobiDB-lite"/>
    </source>
</evidence>
<feature type="compositionally biased region" description="Low complexity" evidence="1">
    <location>
        <begin position="13"/>
        <end position="24"/>
    </location>
</feature>
<protein>
    <submittedName>
        <fullName evidence="3">Uncharacterized protein</fullName>
    </submittedName>
</protein>
<organism evidence="2 3">
    <name type="scientific">Romanomermis culicivorax</name>
    <name type="common">Nematode worm</name>
    <dbReference type="NCBI Taxonomy" id="13658"/>
    <lineage>
        <taxon>Eukaryota</taxon>
        <taxon>Metazoa</taxon>
        <taxon>Ecdysozoa</taxon>
        <taxon>Nematoda</taxon>
        <taxon>Enoplea</taxon>
        <taxon>Dorylaimia</taxon>
        <taxon>Mermithida</taxon>
        <taxon>Mermithoidea</taxon>
        <taxon>Mermithidae</taxon>
        <taxon>Romanomermis</taxon>
    </lineage>
</organism>
<evidence type="ECO:0000313" key="2">
    <source>
        <dbReference type="Proteomes" id="UP000887565"/>
    </source>
</evidence>
<dbReference type="Proteomes" id="UP000887565">
    <property type="component" value="Unplaced"/>
</dbReference>
<name>A0A915JRQ1_ROMCU</name>
<evidence type="ECO:0000313" key="3">
    <source>
        <dbReference type="WBParaSite" id="nRc.2.0.1.t28906-RA"/>
    </source>
</evidence>
<feature type="region of interest" description="Disordered" evidence="1">
    <location>
        <begin position="1"/>
        <end position="64"/>
    </location>
</feature>
<dbReference type="AlphaFoldDB" id="A0A915JRQ1"/>
<feature type="compositionally biased region" description="Basic and acidic residues" evidence="1">
    <location>
        <begin position="39"/>
        <end position="64"/>
    </location>
</feature>